<dbReference type="PROSITE" id="PS51154">
    <property type="entry name" value="MACRO"/>
    <property type="match status" value="1"/>
</dbReference>
<dbReference type="AlphaFoldDB" id="A0A166EBN2"/>
<feature type="domain" description="Macro" evidence="4">
    <location>
        <begin position="73"/>
        <end position="253"/>
    </location>
</feature>
<dbReference type="Gene3D" id="3.40.220.10">
    <property type="entry name" value="Leucine Aminopeptidase, subunit E, domain 1"/>
    <property type="match status" value="1"/>
</dbReference>
<dbReference type="STRING" id="79200.A0A166EBN2"/>
<evidence type="ECO:0000313" key="6">
    <source>
        <dbReference type="EMBL" id="WOG88869.1"/>
    </source>
</evidence>
<evidence type="ECO:0000259" key="4">
    <source>
        <dbReference type="PROSITE" id="PS51154"/>
    </source>
</evidence>
<organism evidence="5">
    <name type="scientific">Daucus carota subsp. sativus</name>
    <name type="common">Carrot</name>
    <dbReference type="NCBI Taxonomy" id="79200"/>
    <lineage>
        <taxon>Eukaryota</taxon>
        <taxon>Viridiplantae</taxon>
        <taxon>Streptophyta</taxon>
        <taxon>Embryophyta</taxon>
        <taxon>Tracheophyta</taxon>
        <taxon>Spermatophyta</taxon>
        <taxon>Magnoliopsida</taxon>
        <taxon>eudicotyledons</taxon>
        <taxon>Gunneridae</taxon>
        <taxon>Pentapetalae</taxon>
        <taxon>asterids</taxon>
        <taxon>campanulids</taxon>
        <taxon>Apiales</taxon>
        <taxon>Apiaceae</taxon>
        <taxon>Apioideae</taxon>
        <taxon>Scandiceae</taxon>
        <taxon>Daucinae</taxon>
        <taxon>Daucus</taxon>
        <taxon>Daucus sect. Daucus</taxon>
    </lineage>
</organism>
<dbReference type="PROSITE" id="PS50191">
    <property type="entry name" value="CRAL_TRIO"/>
    <property type="match status" value="1"/>
</dbReference>
<dbReference type="SUPFAM" id="SSF52087">
    <property type="entry name" value="CRAL/TRIO domain"/>
    <property type="match status" value="1"/>
</dbReference>
<dbReference type="InterPro" id="IPR036865">
    <property type="entry name" value="CRAL-TRIO_dom_sf"/>
</dbReference>
<dbReference type="KEGG" id="dcr:108210042"/>
<protein>
    <recommendedName>
        <fullName evidence="8">Macro domain-containing protein</fullName>
    </recommendedName>
</protein>
<dbReference type="PANTHER" id="PTHR11106:SF72">
    <property type="entry name" value="GANGLIOSIDE-INDUCED DIFFERENTIATION-ASSOCIATED PROTEIN 2"/>
    <property type="match status" value="1"/>
</dbReference>
<gene>
    <name evidence="5" type="ORF">DCAR_007181</name>
    <name evidence="6" type="ORF">DCAR_0208104</name>
</gene>
<dbReference type="Pfam" id="PF01661">
    <property type="entry name" value="Macro"/>
    <property type="match status" value="1"/>
</dbReference>
<evidence type="ECO:0000256" key="2">
    <source>
        <dbReference type="SAM" id="MobiDB-lite"/>
    </source>
</evidence>
<dbReference type="EMBL" id="LNRQ01000002">
    <property type="protein sequence ID" value="KZN06344.1"/>
    <property type="molecule type" value="Genomic_DNA"/>
</dbReference>
<dbReference type="SMART" id="SM00516">
    <property type="entry name" value="SEC14"/>
    <property type="match status" value="1"/>
</dbReference>
<dbReference type="PANTHER" id="PTHR11106">
    <property type="entry name" value="GANGLIOSIDE INDUCED DIFFERENTIATION ASSOCIATED PROTEIN 2-RELATED"/>
    <property type="match status" value="1"/>
</dbReference>
<feature type="domain" description="CRAL-TRIO" evidence="3">
    <location>
        <begin position="388"/>
        <end position="537"/>
    </location>
</feature>
<dbReference type="EMBL" id="CP093344">
    <property type="protein sequence ID" value="WOG88869.1"/>
    <property type="molecule type" value="Genomic_DNA"/>
</dbReference>
<evidence type="ECO:0008006" key="8">
    <source>
        <dbReference type="Google" id="ProtNLM"/>
    </source>
</evidence>
<feature type="compositionally biased region" description="Polar residues" evidence="2">
    <location>
        <begin position="7"/>
        <end position="19"/>
    </location>
</feature>
<reference evidence="5" key="1">
    <citation type="journal article" date="2016" name="Nat. Genet.">
        <title>A high-quality carrot genome assembly provides new insights into carotenoid accumulation and asterid genome evolution.</title>
        <authorList>
            <person name="Iorizzo M."/>
            <person name="Ellison S."/>
            <person name="Senalik D."/>
            <person name="Zeng P."/>
            <person name="Satapoomin P."/>
            <person name="Huang J."/>
            <person name="Bowman M."/>
            <person name="Iovene M."/>
            <person name="Sanseverino W."/>
            <person name="Cavagnaro P."/>
            <person name="Yildiz M."/>
            <person name="Macko-Podgorni A."/>
            <person name="Moranska E."/>
            <person name="Grzebelus E."/>
            <person name="Grzebelus D."/>
            <person name="Ashrafi H."/>
            <person name="Zheng Z."/>
            <person name="Cheng S."/>
            <person name="Spooner D."/>
            <person name="Van Deynze A."/>
            <person name="Simon P."/>
        </authorList>
    </citation>
    <scope>NUCLEOTIDE SEQUENCE [LARGE SCALE GENOMIC DNA]</scope>
    <source>
        <tissue evidence="5">Leaf</tissue>
    </source>
</reference>
<evidence type="ECO:0000256" key="1">
    <source>
        <dbReference type="ARBA" id="ARBA00008355"/>
    </source>
</evidence>
<dbReference type="InterPro" id="IPR002589">
    <property type="entry name" value="Macro_dom"/>
</dbReference>
<evidence type="ECO:0000313" key="5">
    <source>
        <dbReference type="EMBL" id="KZN06344.1"/>
    </source>
</evidence>
<dbReference type="InterPro" id="IPR001251">
    <property type="entry name" value="CRAL-TRIO_dom"/>
</dbReference>
<accession>A0A166EBN2</accession>
<proteinExistence type="inferred from homology"/>
<dbReference type="InterPro" id="IPR035793">
    <property type="entry name" value="Macro_GDAP2"/>
</dbReference>
<dbReference type="OrthoDB" id="6077599at2759"/>
<name>A0A166EBN2_DAUCS</name>
<dbReference type="Proteomes" id="UP000077755">
    <property type="component" value="Chromosome 2"/>
</dbReference>
<dbReference type="SUPFAM" id="SSF52949">
    <property type="entry name" value="Macro domain-like"/>
    <property type="match status" value="1"/>
</dbReference>
<dbReference type="Gene3D" id="3.40.525.10">
    <property type="entry name" value="CRAL-TRIO lipid binding domain"/>
    <property type="match status" value="1"/>
</dbReference>
<dbReference type="Pfam" id="PF13716">
    <property type="entry name" value="CRAL_TRIO_2"/>
    <property type="match status" value="1"/>
</dbReference>
<dbReference type="CDD" id="cd00170">
    <property type="entry name" value="SEC14"/>
    <property type="match status" value="1"/>
</dbReference>
<evidence type="ECO:0000259" key="3">
    <source>
        <dbReference type="PROSITE" id="PS50191"/>
    </source>
</evidence>
<evidence type="ECO:0000313" key="7">
    <source>
        <dbReference type="Proteomes" id="UP000077755"/>
    </source>
</evidence>
<keyword evidence="7" id="KW-1185">Reference proteome</keyword>
<reference evidence="6" key="2">
    <citation type="submission" date="2022-03" db="EMBL/GenBank/DDBJ databases">
        <title>Draft title - Genomic analysis of global carrot germplasm unveils the trajectory of domestication and the origin of high carotenoid orange carrot.</title>
        <authorList>
            <person name="Iorizzo M."/>
            <person name="Ellison S."/>
            <person name="Senalik D."/>
            <person name="Macko-Podgorni A."/>
            <person name="Grzebelus D."/>
            <person name="Bostan H."/>
            <person name="Rolling W."/>
            <person name="Curaba J."/>
            <person name="Simon P."/>
        </authorList>
    </citation>
    <scope>NUCLEOTIDE SEQUENCE</scope>
    <source>
        <tissue evidence="6">Leaf</tissue>
    </source>
</reference>
<dbReference type="SMART" id="SM00506">
    <property type="entry name" value="A1pp"/>
    <property type="match status" value="1"/>
</dbReference>
<feature type="region of interest" description="Disordered" evidence="2">
    <location>
        <begin position="1"/>
        <end position="22"/>
    </location>
</feature>
<sequence length="563" mass="63087">MYRPLPTSATQSGSPSESGGETVVTLDQVPCWSDAEFRLSIDAENSGYPNSYFPDPLAAASSGGGESGVNGMVSRFPVDQEINSKIYLWRGNPWNLEVDAVVNSTNENMDEAHSSPGLHVAAGPGLAEECATLGGCRTGMAKVTNAYDLPARRVIHTVGPKYAVKYHTAAENALSHCYRSCLELLIENGLHSIAMGCIYTESKNYPREPAAHVAIRTVRRFLEKQKDKVTAVVFCTTTSYDTEIYKRLLPLYFPRDKQEEEVAISKLPADVGDENGETTIDERKIRIKPLPKVKKSVPRSSQSPMDVPVSEVGLVRRNSSYLDSYLDPTFMSLIKDPDQRRKEQWEKTAQAQNGFNFAKMLGYGDIGGPPLSAAEEYSLHSRYLSKANSLNLSEIAEMKIVYRGGVDSEGRPVMVVVGAHFLLRCLDLERFVFYVVKEFEPLMHKPFSIVYFHSAASLQMQPDLGWMRKLQQILGRKLQRNLHAIYVLHPTFGLKAAIFALQLFVDGVVWKKVVYVDRLLQLFKYVPREQLTIPDFVFQHDLEVNGGKGLMVDPRTKYVYQRP</sequence>
<comment type="similarity">
    <text evidence="1">Belongs to the GDAP2 family.</text>
</comment>
<dbReference type="InterPro" id="IPR043472">
    <property type="entry name" value="Macro_dom-like"/>
</dbReference>
<dbReference type="OMA" id="IHPTFWT"/>
<dbReference type="Gramene" id="KZN06344">
    <property type="protein sequence ID" value="KZN06344"/>
    <property type="gene ID" value="DCAR_007181"/>
</dbReference>
<dbReference type="CDD" id="cd02905">
    <property type="entry name" value="Macro_GDAP2-like"/>
    <property type="match status" value="1"/>
</dbReference>